<dbReference type="RefSeq" id="WP_307257271.1">
    <property type="nucleotide sequence ID" value="NZ_JAUSUC010000017.1"/>
</dbReference>
<dbReference type="InterPro" id="IPR015946">
    <property type="entry name" value="KH_dom-like_a/b"/>
</dbReference>
<dbReference type="PANTHER" id="PTHR35368:SF1">
    <property type="entry name" value="HYDROPEROXIDE REDUCTASE"/>
    <property type="match status" value="1"/>
</dbReference>
<protein>
    <submittedName>
        <fullName evidence="1">OsmC-like protein</fullName>
    </submittedName>
</protein>
<comment type="caution">
    <text evidence="1">The sequence shown here is derived from an EMBL/GenBank/DDBJ whole genome shotgun (WGS) entry which is preliminary data.</text>
</comment>
<evidence type="ECO:0000313" key="1">
    <source>
        <dbReference type="EMBL" id="MDQ0215275.1"/>
    </source>
</evidence>
<dbReference type="Pfam" id="PF02566">
    <property type="entry name" value="OsmC"/>
    <property type="match status" value="1"/>
</dbReference>
<sequence>MAKTTFASNVKWSGKSVLSVANMNGKEVLIDEPKHLGGTDQGANPVEYVLSALGGCINVLVVSFAKLHDVEVKGVEVKIEGDLDPDGFLGKNPNVRAGYQEIRYQIYIDSPSSQENIQSLIEHVEKSCPVKDTLQGVPVKGETTITATAEV</sequence>
<dbReference type="AlphaFoldDB" id="A0AAJ1SYQ9"/>
<dbReference type="Proteomes" id="UP001237207">
    <property type="component" value="Unassembled WGS sequence"/>
</dbReference>
<dbReference type="Gene3D" id="3.30.300.20">
    <property type="match status" value="1"/>
</dbReference>
<gene>
    <name evidence="1" type="ORF">J2S13_001675</name>
</gene>
<dbReference type="SUPFAM" id="SSF82784">
    <property type="entry name" value="OsmC-like"/>
    <property type="match status" value="1"/>
</dbReference>
<evidence type="ECO:0000313" key="2">
    <source>
        <dbReference type="Proteomes" id="UP001237207"/>
    </source>
</evidence>
<reference evidence="1" key="1">
    <citation type="submission" date="2023-07" db="EMBL/GenBank/DDBJ databases">
        <title>Genomic Encyclopedia of Type Strains, Phase IV (KMG-IV): sequencing the most valuable type-strain genomes for metagenomic binning, comparative biology and taxonomic classification.</title>
        <authorList>
            <person name="Goeker M."/>
        </authorList>
    </citation>
    <scope>NUCLEOTIDE SEQUENCE</scope>
    <source>
        <strain evidence="1">DSM 23947</strain>
    </source>
</reference>
<dbReference type="PANTHER" id="PTHR35368">
    <property type="entry name" value="HYDROPEROXIDE REDUCTASE"/>
    <property type="match status" value="1"/>
</dbReference>
<dbReference type="InterPro" id="IPR003718">
    <property type="entry name" value="OsmC/Ohr_fam"/>
</dbReference>
<dbReference type="InterPro" id="IPR036102">
    <property type="entry name" value="OsmC/Ohrsf"/>
</dbReference>
<organism evidence="1 2">
    <name type="scientific">Oikeobacillus pervagus</name>
    <dbReference type="NCBI Taxonomy" id="1325931"/>
    <lineage>
        <taxon>Bacteria</taxon>
        <taxon>Bacillati</taxon>
        <taxon>Bacillota</taxon>
        <taxon>Bacilli</taxon>
        <taxon>Bacillales</taxon>
        <taxon>Bacillaceae</taxon>
        <taxon>Oikeobacillus</taxon>
    </lineage>
</organism>
<dbReference type="EMBL" id="JAUSUC010000017">
    <property type="protein sequence ID" value="MDQ0215275.1"/>
    <property type="molecule type" value="Genomic_DNA"/>
</dbReference>
<dbReference type="InterPro" id="IPR052924">
    <property type="entry name" value="OsmC/Ohr_hydroprdx_reductase"/>
</dbReference>
<name>A0AAJ1SYQ9_9BACI</name>
<keyword evidence="2" id="KW-1185">Reference proteome</keyword>
<proteinExistence type="predicted"/>
<accession>A0AAJ1SYQ9</accession>